<accession>Q552T6</accession>
<keyword evidence="2" id="KW-1185">Reference proteome</keyword>
<sequence length="130" mass="14155">MKLNNNINNNNNNNNNISSITINNYSSPSVVGHSLSSAAMVPDMMEYNSDAFSCPNAPTNYTSYLIGLYHHTLDEEYSSMLLNYDENVGHLNNYGSMFELMKGSDNNSIPSSPSSALVSLCSSSQTVPSL</sequence>
<dbReference type="Proteomes" id="UP000002195">
    <property type="component" value="Unassembled WGS sequence"/>
</dbReference>
<evidence type="ECO:0000313" key="2">
    <source>
        <dbReference type="Proteomes" id="UP000002195"/>
    </source>
</evidence>
<protein>
    <submittedName>
        <fullName evidence="1">Uncharacterized protein</fullName>
    </submittedName>
</protein>
<name>Q552T6_DICDI</name>
<dbReference type="eggNOG" id="ENOG502RIQI">
    <property type="taxonomic scope" value="Eukaryota"/>
</dbReference>
<organism evidence="1 2">
    <name type="scientific">Dictyostelium discoideum</name>
    <name type="common">Social amoeba</name>
    <dbReference type="NCBI Taxonomy" id="44689"/>
    <lineage>
        <taxon>Eukaryota</taxon>
        <taxon>Amoebozoa</taxon>
        <taxon>Evosea</taxon>
        <taxon>Eumycetozoa</taxon>
        <taxon>Dictyostelia</taxon>
        <taxon>Dictyosteliales</taxon>
        <taxon>Dictyosteliaceae</taxon>
        <taxon>Dictyostelium</taxon>
    </lineage>
</organism>
<reference evidence="1 2" key="1">
    <citation type="journal article" date="2005" name="Nature">
        <title>The genome of the social amoeba Dictyostelium discoideum.</title>
        <authorList>
            <consortium name="The Dictyostelium discoideum Sequencing Consortium"/>
            <person name="Eichinger L."/>
            <person name="Pachebat J.A."/>
            <person name="Glockner G."/>
            <person name="Rajandream M.A."/>
            <person name="Sucgang R."/>
            <person name="Berriman M."/>
            <person name="Song J."/>
            <person name="Olsen R."/>
            <person name="Szafranski K."/>
            <person name="Xu Q."/>
            <person name="Tunggal B."/>
            <person name="Kummerfeld S."/>
            <person name="Madera M."/>
            <person name="Konfortov B.A."/>
            <person name="Rivero F."/>
            <person name="Bankier A.T."/>
            <person name="Lehmann R."/>
            <person name="Hamlin N."/>
            <person name="Davies R."/>
            <person name="Gaudet P."/>
            <person name="Fey P."/>
            <person name="Pilcher K."/>
            <person name="Chen G."/>
            <person name="Saunders D."/>
            <person name="Sodergren E."/>
            <person name="Davis P."/>
            <person name="Kerhornou A."/>
            <person name="Nie X."/>
            <person name="Hall N."/>
            <person name="Anjard C."/>
            <person name="Hemphill L."/>
            <person name="Bason N."/>
            <person name="Farbrother P."/>
            <person name="Desany B."/>
            <person name="Just E."/>
            <person name="Morio T."/>
            <person name="Rost R."/>
            <person name="Churcher C."/>
            <person name="Cooper J."/>
            <person name="Haydock S."/>
            <person name="van Driessche N."/>
            <person name="Cronin A."/>
            <person name="Goodhead I."/>
            <person name="Muzny D."/>
            <person name="Mourier T."/>
            <person name="Pain A."/>
            <person name="Lu M."/>
            <person name="Harper D."/>
            <person name="Lindsay R."/>
            <person name="Hauser H."/>
            <person name="James K."/>
            <person name="Quiles M."/>
            <person name="Madan Babu M."/>
            <person name="Saito T."/>
            <person name="Buchrieser C."/>
            <person name="Wardroper A."/>
            <person name="Felder M."/>
            <person name="Thangavelu M."/>
            <person name="Johnson D."/>
            <person name="Knights A."/>
            <person name="Loulseged H."/>
            <person name="Mungall K."/>
            <person name="Oliver K."/>
            <person name="Price C."/>
            <person name="Quail M.A."/>
            <person name="Urushihara H."/>
            <person name="Hernandez J."/>
            <person name="Rabbinowitsch E."/>
            <person name="Steffen D."/>
            <person name="Sanders M."/>
            <person name="Ma J."/>
            <person name="Kohara Y."/>
            <person name="Sharp S."/>
            <person name="Simmonds M."/>
            <person name="Spiegler S."/>
            <person name="Tivey A."/>
            <person name="Sugano S."/>
            <person name="White B."/>
            <person name="Walker D."/>
            <person name="Woodward J."/>
            <person name="Winckler T."/>
            <person name="Tanaka Y."/>
            <person name="Shaulsky G."/>
            <person name="Schleicher M."/>
            <person name="Weinstock G."/>
            <person name="Rosenthal A."/>
            <person name="Cox E.C."/>
            <person name="Chisholm R.L."/>
            <person name="Gibbs R."/>
            <person name="Loomis W.F."/>
            <person name="Platzer M."/>
            <person name="Kay R.R."/>
            <person name="Williams J."/>
            <person name="Dear P.H."/>
            <person name="Noegel A.A."/>
            <person name="Barrell B."/>
            <person name="Kuspa A."/>
        </authorList>
    </citation>
    <scope>NUCLEOTIDE SEQUENCE [LARGE SCALE GENOMIC DNA]</scope>
    <source>
        <strain evidence="1 2">AX4</strain>
    </source>
</reference>
<dbReference type="EMBL" id="AAFI02000013">
    <property type="protein sequence ID" value="EAL69705.1"/>
    <property type="molecule type" value="Genomic_DNA"/>
</dbReference>
<dbReference type="OMA" id="LIGLYHH"/>
<dbReference type="InParanoid" id="Q552T6"/>
<dbReference type="PaxDb" id="44689-DDB0217718"/>
<gene>
    <name evidence="1" type="ORF">DDB_G0275909</name>
</gene>
<dbReference type="AlphaFoldDB" id="Q552T6"/>
<dbReference type="RefSeq" id="XP_643595.1">
    <property type="nucleotide sequence ID" value="XM_638503.1"/>
</dbReference>
<comment type="caution">
    <text evidence="1">The sequence shown here is derived from an EMBL/GenBank/DDBJ whole genome shotgun (WGS) entry which is preliminary data.</text>
</comment>
<dbReference type="GeneID" id="8620182"/>
<evidence type="ECO:0000313" key="1">
    <source>
        <dbReference type="EMBL" id="EAL69705.1"/>
    </source>
</evidence>
<dbReference type="HOGENOM" id="CLU_1942025_0_0_1"/>
<proteinExistence type="predicted"/>
<dbReference type="dictyBase" id="DDB_G0275909"/>
<dbReference type="KEGG" id="ddi:DDB_G0275909"/>
<dbReference type="VEuPathDB" id="AmoebaDB:DDB_G0275909"/>